<gene>
    <name evidence="4" type="ORF">ZOSMA_56G01360</name>
</gene>
<reference evidence="5" key="1">
    <citation type="journal article" date="2016" name="Nature">
        <title>The genome of the seagrass Zostera marina reveals angiosperm adaptation to the sea.</title>
        <authorList>
            <person name="Olsen J.L."/>
            <person name="Rouze P."/>
            <person name="Verhelst B."/>
            <person name="Lin Y.-C."/>
            <person name="Bayer T."/>
            <person name="Collen J."/>
            <person name="Dattolo E."/>
            <person name="De Paoli E."/>
            <person name="Dittami S."/>
            <person name="Maumus F."/>
            <person name="Michel G."/>
            <person name="Kersting A."/>
            <person name="Lauritano C."/>
            <person name="Lohaus R."/>
            <person name="Toepel M."/>
            <person name="Tonon T."/>
            <person name="Vanneste K."/>
            <person name="Amirebrahimi M."/>
            <person name="Brakel J."/>
            <person name="Bostroem C."/>
            <person name="Chovatia M."/>
            <person name="Grimwood J."/>
            <person name="Jenkins J.W."/>
            <person name="Jueterbock A."/>
            <person name="Mraz A."/>
            <person name="Stam W.T."/>
            <person name="Tice H."/>
            <person name="Bornberg-Bauer E."/>
            <person name="Green P.J."/>
            <person name="Pearson G.A."/>
            <person name="Procaccini G."/>
            <person name="Duarte C.M."/>
            <person name="Schmutz J."/>
            <person name="Reusch T.B.H."/>
            <person name="Van de Peer Y."/>
        </authorList>
    </citation>
    <scope>NUCLEOTIDE SEQUENCE [LARGE SCALE GENOMIC DNA]</scope>
    <source>
        <strain evidence="5">cv. Finnish</strain>
    </source>
</reference>
<evidence type="ECO:0000256" key="2">
    <source>
        <dbReference type="ARBA" id="ARBA00023054"/>
    </source>
</evidence>
<evidence type="ECO:0008006" key="6">
    <source>
        <dbReference type="Google" id="ProtNLM"/>
    </source>
</evidence>
<protein>
    <recommendedName>
        <fullName evidence="6">WEB family protein</fullName>
    </recommendedName>
</protein>
<dbReference type="PANTHER" id="PTHR32054">
    <property type="entry name" value="HEAVY CHAIN, PUTATIVE, EXPRESSED-RELATED-RELATED"/>
    <property type="match status" value="1"/>
</dbReference>
<sequence>MGAVGKKILGWMDRVEVDTSVPFESVKEAVDHFGGSGFWKYPISLHCKGQDTFASSQKNGLTEDVIASMEKKTEQLQKDLMEKERETLKVLKELETTKIFLDDLKLKINKEDSEVVLFPEKKSDSTQEVHKKTDAEDQCPKKIKPSLHLILMDLKQAKLNLNSLNLSGIRSSVQVLKDEIDKEKMAMEKTRENIASKCSYISSLGEELSQTDIILQMVKDSGLNDGSGNHTLQFSRKLHTLRPEAEQFRGTEAVSESEILKMKKEMEQTKYEIKTLEVKALAARKVEEAAKEKASKHLATLSEIKAPTDIKISNNKVTQKPFKVTLPLEDYNVLVHRAQDAERRSRKKIKFAIRQMDEAKKCKMDLLNRSEEADAEIKISRRALSEALQRVDAANKGKLAVETALRKWRSEHGQKRRSSVCNLPTFKNPHSNNHRRNSKSAEINGSSIIAGTDTELIMPPLSIGNILSEKLILQSKEVLEMAKKDSIKSRPKDLSSKISLGELLKIKHDISSHPQFKSLQTKTDKKTKKKKFGFVGSLSFFPLNQNEETRKIQAWSPK</sequence>
<evidence type="ECO:0000313" key="5">
    <source>
        <dbReference type="Proteomes" id="UP000036987"/>
    </source>
</evidence>
<dbReference type="GO" id="GO:0009904">
    <property type="term" value="P:chloroplast accumulation movement"/>
    <property type="evidence" value="ECO:0000318"/>
    <property type="project" value="GO_Central"/>
</dbReference>
<accession>A0A0K9NY92</accession>
<dbReference type="AlphaFoldDB" id="A0A0K9NY92"/>
<dbReference type="GO" id="GO:0005829">
    <property type="term" value="C:cytosol"/>
    <property type="evidence" value="ECO:0000318"/>
    <property type="project" value="GO_Central"/>
</dbReference>
<dbReference type="InterPro" id="IPR008545">
    <property type="entry name" value="Web"/>
</dbReference>
<dbReference type="OMA" id="SKAQECD"/>
<dbReference type="Pfam" id="PF05701">
    <property type="entry name" value="WEMBL"/>
    <property type="match status" value="2"/>
</dbReference>
<feature type="region of interest" description="Disordered" evidence="3">
    <location>
        <begin position="411"/>
        <end position="443"/>
    </location>
</feature>
<organism evidence="4 5">
    <name type="scientific">Zostera marina</name>
    <name type="common">Eelgrass</name>
    <dbReference type="NCBI Taxonomy" id="29655"/>
    <lineage>
        <taxon>Eukaryota</taxon>
        <taxon>Viridiplantae</taxon>
        <taxon>Streptophyta</taxon>
        <taxon>Embryophyta</taxon>
        <taxon>Tracheophyta</taxon>
        <taxon>Spermatophyta</taxon>
        <taxon>Magnoliopsida</taxon>
        <taxon>Liliopsida</taxon>
        <taxon>Zosteraceae</taxon>
        <taxon>Zostera</taxon>
    </lineage>
</organism>
<evidence type="ECO:0000313" key="4">
    <source>
        <dbReference type="EMBL" id="KMZ60905.1"/>
    </source>
</evidence>
<dbReference type="OrthoDB" id="649232at2759"/>
<dbReference type="GO" id="GO:0009903">
    <property type="term" value="P:chloroplast avoidance movement"/>
    <property type="evidence" value="ECO:0000318"/>
    <property type="project" value="GO_Central"/>
</dbReference>
<dbReference type="EMBL" id="LFYR01001565">
    <property type="protein sequence ID" value="KMZ60905.1"/>
    <property type="molecule type" value="Genomic_DNA"/>
</dbReference>
<comment type="caution">
    <text evidence="4">The sequence shown here is derived from an EMBL/GenBank/DDBJ whole genome shotgun (WGS) entry which is preliminary data.</text>
</comment>
<evidence type="ECO:0000256" key="3">
    <source>
        <dbReference type="SAM" id="MobiDB-lite"/>
    </source>
</evidence>
<keyword evidence="2" id="KW-0175">Coiled coil</keyword>
<dbReference type="PANTHER" id="PTHR32054:SF4">
    <property type="entry name" value="OS07G0677900 PROTEIN"/>
    <property type="match status" value="1"/>
</dbReference>
<comment type="similarity">
    <text evidence="1">Belongs to the WEB family.</text>
</comment>
<name>A0A0K9NY92_ZOSMR</name>
<proteinExistence type="inferred from homology"/>
<keyword evidence="5" id="KW-1185">Reference proteome</keyword>
<dbReference type="Proteomes" id="UP000036987">
    <property type="component" value="Unassembled WGS sequence"/>
</dbReference>
<evidence type="ECO:0000256" key="1">
    <source>
        <dbReference type="ARBA" id="ARBA00005485"/>
    </source>
</evidence>